<keyword evidence="5 6" id="KW-0472">Membrane</keyword>
<dbReference type="GO" id="GO:0005886">
    <property type="term" value="C:plasma membrane"/>
    <property type="evidence" value="ECO:0007669"/>
    <property type="project" value="UniProtKB-SubCell"/>
</dbReference>
<dbReference type="EMBL" id="CP042806">
    <property type="protein sequence ID" value="QEE28523.1"/>
    <property type="molecule type" value="Genomic_DNA"/>
</dbReference>
<comment type="subcellular location">
    <subcellularLocation>
        <location evidence="1">Cell membrane</location>
        <topology evidence="1">Multi-pass membrane protein</topology>
    </subcellularLocation>
</comment>
<dbReference type="Proteomes" id="UP000321820">
    <property type="component" value="Chromosome"/>
</dbReference>
<dbReference type="RefSeq" id="WP_147647713.1">
    <property type="nucleotide sequence ID" value="NZ_CP042806.1"/>
</dbReference>
<dbReference type="Pfam" id="PF03706">
    <property type="entry name" value="LPG_synthase_TM"/>
    <property type="match status" value="1"/>
</dbReference>
<evidence type="ECO:0000256" key="1">
    <source>
        <dbReference type="ARBA" id="ARBA00004651"/>
    </source>
</evidence>
<organism evidence="7 8">
    <name type="scientific">Terriglobus albidus</name>
    <dbReference type="NCBI Taxonomy" id="1592106"/>
    <lineage>
        <taxon>Bacteria</taxon>
        <taxon>Pseudomonadati</taxon>
        <taxon>Acidobacteriota</taxon>
        <taxon>Terriglobia</taxon>
        <taxon>Terriglobales</taxon>
        <taxon>Acidobacteriaceae</taxon>
        <taxon>Terriglobus</taxon>
    </lineage>
</organism>
<feature type="transmembrane region" description="Helical" evidence="6">
    <location>
        <begin position="216"/>
        <end position="238"/>
    </location>
</feature>
<feature type="transmembrane region" description="Helical" evidence="6">
    <location>
        <begin position="43"/>
        <end position="62"/>
    </location>
</feature>
<name>A0A5B9E8K2_9BACT</name>
<keyword evidence="2" id="KW-1003">Cell membrane</keyword>
<feature type="transmembrane region" description="Helical" evidence="6">
    <location>
        <begin position="82"/>
        <end position="104"/>
    </location>
</feature>
<dbReference type="OrthoDB" id="115478at2"/>
<sequence length="345" mass="36771">MKDKKTPVSLAVLAVLAILIYLFRSKIHFDFGLFVRQLHLIDYRHVAAGIGLIWGTYLFRSWRWTILLGKLRKVSPLSLTGSHFIGFTAVAIFGRLADLSRPYIIAKRTRTSIAPQIAIYTLERMFDLGSAALVFSTALLFLPKNMPHHETFVRVGAFSLAATIAIAIFAIAIRIAGSALGAMAKAILGKLSEGLGETVAEKILGFRDGLGAIPSIGSLVVTIILSIVMWAMIAGAYLETAHAFVHTPELGTLTFASVMLLMAASLGGSLLQLPVIGWFTQIAATAASMQAFYGAPIEASTACGALLLIVTSLSIIPVGLVFSRIESVSIGKVAEASEHAAETSA</sequence>
<feature type="transmembrane region" description="Helical" evidence="6">
    <location>
        <begin position="299"/>
        <end position="322"/>
    </location>
</feature>
<keyword evidence="3 6" id="KW-0812">Transmembrane</keyword>
<evidence type="ECO:0000313" key="7">
    <source>
        <dbReference type="EMBL" id="QEE28523.1"/>
    </source>
</evidence>
<feature type="transmembrane region" description="Helical" evidence="6">
    <location>
        <begin position="6"/>
        <end position="23"/>
    </location>
</feature>
<evidence type="ECO:0000256" key="5">
    <source>
        <dbReference type="ARBA" id="ARBA00023136"/>
    </source>
</evidence>
<dbReference type="AlphaFoldDB" id="A0A5B9E8K2"/>
<evidence type="ECO:0000256" key="2">
    <source>
        <dbReference type="ARBA" id="ARBA00022475"/>
    </source>
</evidence>
<keyword evidence="4 6" id="KW-1133">Transmembrane helix</keyword>
<gene>
    <name evidence="7" type="ORF">FTW19_11245</name>
</gene>
<protein>
    <submittedName>
        <fullName evidence="7">Flippase-like domain-containing protein</fullName>
    </submittedName>
</protein>
<dbReference type="KEGG" id="talb:FTW19_11245"/>
<feature type="transmembrane region" description="Helical" evidence="6">
    <location>
        <begin position="125"/>
        <end position="143"/>
    </location>
</feature>
<evidence type="ECO:0000313" key="8">
    <source>
        <dbReference type="Proteomes" id="UP000321820"/>
    </source>
</evidence>
<dbReference type="InterPro" id="IPR022791">
    <property type="entry name" value="L-PG_synthase/AglD"/>
</dbReference>
<accession>A0A5B9E8K2</accession>
<reference evidence="7 8" key="1">
    <citation type="submission" date="2019-08" db="EMBL/GenBank/DDBJ databases">
        <title>Complete genome sequence of Terriglobus albidus strain ORNL.</title>
        <authorList>
            <person name="Podar M."/>
        </authorList>
    </citation>
    <scope>NUCLEOTIDE SEQUENCE [LARGE SCALE GENOMIC DNA]</scope>
    <source>
        <strain evidence="7 8">ORNL</strain>
    </source>
</reference>
<feature type="transmembrane region" description="Helical" evidence="6">
    <location>
        <begin position="155"/>
        <end position="176"/>
    </location>
</feature>
<evidence type="ECO:0000256" key="3">
    <source>
        <dbReference type="ARBA" id="ARBA00022692"/>
    </source>
</evidence>
<keyword evidence="8" id="KW-1185">Reference proteome</keyword>
<evidence type="ECO:0000256" key="6">
    <source>
        <dbReference type="SAM" id="Phobius"/>
    </source>
</evidence>
<evidence type="ECO:0000256" key="4">
    <source>
        <dbReference type="ARBA" id="ARBA00022989"/>
    </source>
</evidence>
<proteinExistence type="predicted"/>